<name>A0A1G5QJM5_PHOLU</name>
<dbReference type="Gene3D" id="1.10.260.40">
    <property type="entry name" value="lambda repressor-like DNA-binding domains"/>
    <property type="match status" value="1"/>
</dbReference>
<gene>
    <name evidence="2" type="ORF">SAMN02982990_01784</name>
</gene>
<dbReference type="STRING" id="29488.KS18_07210"/>
<evidence type="ECO:0000313" key="2">
    <source>
        <dbReference type="EMBL" id="SCZ61796.1"/>
    </source>
</evidence>
<dbReference type="InterPro" id="IPR010982">
    <property type="entry name" value="Lambda_DNA-bd_dom_sf"/>
</dbReference>
<dbReference type="InterPro" id="IPR039554">
    <property type="entry name" value="HigA2-like_HTH"/>
</dbReference>
<dbReference type="CDD" id="cd00093">
    <property type="entry name" value="HTH_XRE"/>
    <property type="match status" value="1"/>
</dbReference>
<dbReference type="SMART" id="SM00530">
    <property type="entry name" value="HTH_XRE"/>
    <property type="match status" value="1"/>
</dbReference>
<protein>
    <submittedName>
        <fullName evidence="2">Predicted DNA-binding protein, contains XRE-type HTH domain</fullName>
    </submittedName>
</protein>
<dbReference type="Proteomes" id="UP000183223">
    <property type="component" value="Unassembled WGS sequence"/>
</dbReference>
<dbReference type="EMBL" id="FMWJ01000006">
    <property type="protein sequence ID" value="SCZ61796.1"/>
    <property type="molecule type" value="Genomic_DNA"/>
</dbReference>
<dbReference type="AlphaFoldDB" id="A0A1G5QJM5"/>
<feature type="domain" description="HTH cro/C1-type" evidence="1">
    <location>
        <begin position="103"/>
        <end position="159"/>
    </location>
</feature>
<accession>A0A1G5QJM5</accession>
<proteinExistence type="predicted"/>
<dbReference type="Pfam" id="PF13744">
    <property type="entry name" value="HTH_37"/>
    <property type="match status" value="1"/>
</dbReference>
<dbReference type="InterPro" id="IPR001387">
    <property type="entry name" value="Cro/C1-type_HTH"/>
</dbReference>
<reference evidence="3" key="1">
    <citation type="submission" date="2016-10" db="EMBL/GenBank/DDBJ databases">
        <authorList>
            <person name="Varghese N."/>
            <person name="Submissions S."/>
        </authorList>
    </citation>
    <scope>NUCLEOTIDE SEQUENCE [LARGE SCALE GENOMIC DNA]</scope>
    <source>
        <strain evidence="3">ATCC 29999</strain>
    </source>
</reference>
<dbReference type="SUPFAM" id="SSF47413">
    <property type="entry name" value="lambda repressor-like DNA-binding domains"/>
    <property type="match status" value="1"/>
</dbReference>
<evidence type="ECO:0000313" key="3">
    <source>
        <dbReference type="Proteomes" id="UP000183223"/>
    </source>
</evidence>
<sequence>MSTKLNEMLGFAKELEEAGISNGDLTKKLETKIQTRNLSTALLPKEKKTTNKQDAELTRKRFKTLNTRTEIMKMQTFENVWDAISDTPEQAENMKIRAQLMNMLNEWIAKREFTQAEAARMLGVTQPRISELARGKIQLFSVDKLIAMMAHAGVYIRHR</sequence>
<organism evidence="2 3">
    <name type="scientific">Photorhabdus luminescens</name>
    <name type="common">Xenorhabdus luminescens</name>
    <dbReference type="NCBI Taxonomy" id="29488"/>
    <lineage>
        <taxon>Bacteria</taxon>
        <taxon>Pseudomonadati</taxon>
        <taxon>Pseudomonadota</taxon>
        <taxon>Gammaproteobacteria</taxon>
        <taxon>Enterobacterales</taxon>
        <taxon>Morganellaceae</taxon>
        <taxon>Photorhabdus</taxon>
    </lineage>
</organism>
<keyword evidence="2" id="KW-0238">DNA-binding</keyword>
<evidence type="ECO:0000259" key="1">
    <source>
        <dbReference type="SMART" id="SM00530"/>
    </source>
</evidence>
<keyword evidence="3" id="KW-1185">Reference proteome</keyword>
<dbReference type="GO" id="GO:0003677">
    <property type="term" value="F:DNA binding"/>
    <property type="evidence" value="ECO:0007669"/>
    <property type="project" value="UniProtKB-KW"/>
</dbReference>